<dbReference type="Proteomes" id="UP001066276">
    <property type="component" value="Chromosome 6"/>
</dbReference>
<dbReference type="EMBL" id="JANPWB010000010">
    <property type="protein sequence ID" value="KAJ1146584.1"/>
    <property type="molecule type" value="Genomic_DNA"/>
</dbReference>
<gene>
    <name evidence="1" type="ORF">NDU88_012850</name>
</gene>
<dbReference type="AlphaFoldDB" id="A0AAV7R5U1"/>
<keyword evidence="2" id="KW-1185">Reference proteome</keyword>
<accession>A0AAV7R5U1</accession>
<organism evidence="1 2">
    <name type="scientific">Pleurodeles waltl</name>
    <name type="common">Iberian ribbed newt</name>
    <dbReference type="NCBI Taxonomy" id="8319"/>
    <lineage>
        <taxon>Eukaryota</taxon>
        <taxon>Metazoa</taxon>
        <taxon>Chordata</taxon>
        <taxon>Craniata</taxon>
        <taxon>Vertebrata</taxon>
        <taxon>Euteleostomi</taxon>
        <taxon>Amphibia</taxon>
        <taxon>Batrachia</taxon>
        <taxon>Caudata</taxon>
        <taxon>Salamandroidea</taxon>
        <taxon>Salamandridae</taxon>
        <taxon>Pleurodelinae</taxon>
        <taxon>Pleurodeles</taxon>
    </lineage>
</organism>
<name>A0AAV7R5U1_PLEWA</name>
<evidence type="ECO:0000313" key="1">
    <source>
        <dbReference type="EMBL" id="KAJ1146584.1"/>
    </source>
</evidence>
<proteinExistence type="predicted"/>
<comment type="caution">
    <text evidence="1">The sequence shown here is derived from an EMBL/GenBank/DDBJ whole genome shotgun (WGS) entry which is preliminary data.</text>
</comment>
<sequence length="213" mass="24091">MAPTRGKSRWPRRDSTEAKVIVHPDGSLCLERQRQECEEARILGRCAGSAAGIHQGELEHGSDRGMEWEALKIVVRGVSIGKVYGIQRKLEGELSQQEGELLQSREGDSAVNEPGLLEVHRWLEVAWNRLDNLVRRDYRQWVHWKGGRSGRMLQWLLKRERPSPVILSLRGPAGDMTLGQERVNSLLRDHLRGVYASPLRVDDSQGDGYLASL</sequence>
<evidence type="ECO:0000313" key="2">
    <source>
        <dbReference type="Proteomes" id="UP001066276"/>
    </source>
</evidence>
<reference evidence="1" key="1">
    <citation type="journal article" date="2022" name="bioRxiv">
        <title>Sequencing and chromosome-scale assembly of the giantPleurodeles waltlgenome.</title>
        <authorList>
            <person name="Brown T."/>
            <person name="Elewa A."/>
            <person name="Iarovenko S."/>
            <person name="Subramanian E."/>
            <person name="Araus A.J."/>
            <person name="Petzold A."/>
            <person name="Susuki M."/>
            <person name="Suzuki K.-i.T."/>
            <person name="Hayashi T."/>
            <person name="Toyoda A."/>
            <person name="Oliveira C."/>
            <person name="Osipova E."/>
            <person name="Leigh N.D."/>
            <person name="Simon A."/>
            <person name="Yun M.H."/>
        </authorList>
    </citation>
    <scope>NUCLEOTIDE SEQUENCE</scope>
    <source>
        <strain evidence="1">20211129_DDA</strain>
        <tissue evidence="1">Liver</tissue>
    </source>
</reference>
<protein>
    <submittedName>
        <fullName evidence="1">Uncharacterized protein</fullName>
    </submittedName>
</protein>